<gene>
    <name evidence="1" type="ORF">OIE14_29280</name>
</gene>
<accession>A0ABZ1EBG0</accession>
<organism evidence="1 2">
    <name type="scientific">Micromonospora peucetia</name>
    <dbReference type="NCBI Taxonomy" id="47871"/>
    <lineage>
        <taxon>Bacteria</taxon>
        <taxon>Bacillati</taxon>
        <taxon>Actinomycetota</taxon>
        <taxon>Actinomycetes</taxon>
        <taxon>Micromonosporales</taxon>
        <taxon>Micromonosporaceae</taxon>
        <taxon>Micromonospora</taxon>
    </lineage>
</organism>
<sequence>MVDLDVVDRLLGAPPDLPTWRVADMANRKGILGTWLSSAVARGLELSEAEGAYLRRWEQRVETLHATGVELADRYQATVLKGPAIARFYPDGLLRQSGDVDLFAPSQDVLWSCVRDLVDRRGAVPQGVSILEGPEGVHVGVAMKWPAAEPHLDKPMGADVTTFTFAGDLRGVPVRIAPVAEEDLCGLFAVAEERFQRKFRIKDLLDLLVLAEVLEQRLGDDLTEVICEHAARLALAPELRQLIVRASEWVSMSEQWRRTADALRPLARREKGLRRPGRQGVHRLRFGMPLDERPGAASRVDIHRRAGSSLVTTPVGTCLLTERLVVNEDELTDALDHARSLTAPS</sequence>
<name>A0ABZ1EBG0_9ACTN</name>
<protein>
    <submittedName>
        <fullName evidence="1">Nucleotidyltransferase family protein</fullName>
    </submittedName>
</protein>
<dbReference type="Proteomes" id="UP001334804">
    <property type="component" value="Chromosome"/>
</dbReference>
<dbReference type="EMBL" id="CP109071">
    <property type="protein sequence ID" value="WSA32152.1"/>
    <property type="molecule type" value="Genomic_DNA"/>
</dbReference>
<evidence type="ECO:0000313" key="2">
    <source>
        <dbReference type="Proteomes" id="UP001334804"/>
    </source>
</evidence>
<reference evidence="1 2" key="1">
    <citation type="submission" date="2022-10" db="EMBL/GenBank/DDBJ databases">
        <title>The complete genomes of actinobacterial strains from the NBC collection.</title>
        <authorList>
            <person name="Joergensen T.S."/>
            <person name="Alvarez Arevalo M."/>
            <person name="Sterndorff E.B."/>
            <person name="Faurdal D."/>
            <person name="Vuksanovic O."/>
            <person name="Mourched A.-S."/>
            <person name="Charusanti P."/>
            <person name="Shaw S."/>
            <person name="Blin K."/>
            <person name="Weber T."/>
        </authorList>
    </citation>
    <scope>NUCLEOTIDE SEQUENCE [LARGE SCALE GENOMIC DNA]</scope>
    <source>
        <strain evidence="1 2">NBC 01809</strain>
    </source>
</reference>
<evidence type="ECO:0000313" key="1">
    <source>
        <dbReference type="EMBL" id="WSA32152.1"/>
    </source>
</evidence>
<keyword evidence="2" id="KW-1185">Reference proteome</keyword>
<proteinExistence type="predicted"/>
<dbReference type="RefSeq" id="WP_326563978.1">
    <property type="nucleotide sequence ID" value="NZ_CP109071.1"/>
</dbReference>